<feature type="transmembrane region" description="Helical" evidence="8">
    <location>
        <begin position="416"/>
        <end position="436"/>
    </location>
</feature>
<reference evidence="11" key="1">
    <citation type="submission" date="2011-04" db="EMBL/GenBank/DDBJ databases">
        <title>The complete genome of Treponema brennaborense DSM 12168.</title>
        <authorList>
            <person name="Lucas S."/>
            <person name="Han J."/>
            <person name="Lapidus A."/>
            <person name="Bruce D."/>
            <person name="Goodwin L."/>
            <person name="Pitluck S."/>
            <person name="Peters L."/>
            <person name="Kyrpides N."/>
            <person name="Mavromatis K."/>
            <person name="Ivanova N."/>
            <person name="Mikhailova N."/>
            <person name="Pagani I."/>
            <person name="Teshima H."/>
            <person name="Detter J.C."/>
            <person name="Tapia R."/>
            <person name="Han C."/>
            <person name="Land M."/>
            <person name="Hauser L."/>
            <person name="Markowitz V."/>
            <person name="Cheng J.-F."/>
            <person name="Hugenholtz P."/>
            <person name="Woyke T."/>
            <person name="Wu D."/>
            <person name="Gronow S."/>
            <person name="Wellnitz S."/>
            <person name="Brambilla E."/>
            <person name="Klenk H.-P."/>
            <person name="Eisen J.A."/>
        </authorList>
    </citation>
    <scope>NUCLEOTIDE SEQUENCE [LARGE SCALE GENOMIC DNA]</scope>
    <source>
        <strain evidence="11">DSM 12168 / CIP 105900 / DD5/3</strain>
    </source>
</reference>
<evidence type="ECO:0000256" key="5">
    <source>
        <dbReference type="ARBA" id="ARBA00022989"/>
    </source>
</evidence>
<evidence type="ECO:0000259" key="9">
    <source>
        <dbReference type="Pfam" id="PF02687"/>
    </source>
</evidence>
<feature type="domain" description="ABC3 transporter permease C-terminal" evidence="9">
    <location>
        <begin position="307"/>
        <end position="440"/>
    </location>
</feature>
<evidence type="ECO:0000313" key="10">
    <source>
        <dbReference type="EMBL" id="AEE17976.1"/>
    </source>
</evidence>
<dbReference type="KEGG" id="tbe:Trebr_2572"/>
<dbReference type="Proteomes" id="UP000006546">
    <property type="component" value="Chromosome"/>
</dbReference>
<dbReference type="eggNOG" id="COG4591">
    <property type="taxonomic scope" value="Bacteria"/>
</dbReference>
<comment type="subcellular location">
    <subcellularLocation>
        <location evidence="1">Cell membrane</location>
        <topology evidence="1">Multi-pass membrane protein</topology>
    </subcellularLocation>
</comment>
<evidence type="ECO:0000256" key="2">
    <source>
        <dbReference type="ARBA" id="ARBA00005236"/>
    </source>
</evidence>
<dbReference type="GO" id="GO:0044874">
    <property type="term" value="P:lipoprotein localization to outer membrane"/>
    <property type="evidence" value="ECO:0007669"/>
    <property type="project" value="TreeGrafter"/>
</dbReference>
<dbReference type="HOGENOM" id="CLU_000604_8_6_12"/>
<gene>
    <name evidence="10" type="ordered locus">Trebr_2572</name>
</gene>
<protein>
    <recommendedName>
        <fullName evidence="9">ABC3 transporter permease C-terminal domain-containing protein</fullName>
    </recommendedName>
</protein>
<dbReference type="STRING" id="906968.Trebr_2572"/>
<dbReference type="AlphaFoldDB" id="F4LNZ9"/>
<evidence type="ECO:0000256" key="8">
    <source>
        <dbReference type="SAM" id="Phobius"/>
    </source>
</evidence>
<feature type="region of interest" description="Disordered" evidence="7">
    <location>
        <begin position="159"/>
        <end position="180"/>
    </location>
</feature>
<keyword evidence="5 8" id="KW-1133">Transmembrane helix</keyword>
<evidence type="ECO:0000256" key="6">
    <source>
        <dbReference type="ARBA" id="ARBA00023136"/>
    </source>
</evidence>
<dbReference type="OrthoDB" id="9770099at2"/>
<sequence>MKSGNISLLFMMAWKNIRRNKRRTILTGGALFLVTLFVTLYMATEYGSMDDMKFNIVHNKMGVVRIRNPLYTKNERINPLSQYIPDTAHVVEKLESFPGITRAEPKIVTGAAVYQNEDTKTVSLLGIDFANSNYFKDKDMQILSGDLAPLTQQTAPLTQQTAPLTQQTAPPATQSNEKPKRRCVVTNHFARTFNLSAGDKFTIMTQTARNGTNGCTLTIQAVVHLSDGDYAGDFIFMDFGQASSLLRMNGNATEILVFTDNWQDIAETKKLAASLKESEDFSDLEIIPWVEGNSFLQFLEFTDQIYFIFALIFFVLSAIVIFNSSMLSVMERKKEIGSLLSLGMGGSTVVLLFLLETIITSVIATVFGSLTAAVLINITNKTGINLAQFSAFNSYEGFNIKMILYPNLTFGRYVEFALTGFLTAVIACILPARMALSVQPAEALRSEN</sequence>
<accession>F4LNZ9</accession>
<dbReference type="InterPro" id="IPR003838">
    <property type="entry name" value="ABC3_permease_C"/>
</dbReference>
<evidence type="ECO:0000256" key="3">
    <source>
        <dbReference type="ARBA" id="ARBA00022475"/>
    </source>
</evidence>
<organism evidence="10 11">
    <name type="scientific">Treponema brennaborense (strain DSM 12168 / CIP 105900 / DD5/3)</name>
    <dbReference type="NCBI Taxonomy" id="906968"/>
    <lineage>
        <taxon>Bacteria</taxon>
        <taxon>Pseudomonadati</taxon>
        <taxon>Spirochaetota</taxon>
        <taxon>Spirochaetia</taxon>
        <taxon>Spirochaetales</taxon>
        <taxon>Treponemataceae</taxon>
        <taxon>Treponema</taxon>
    </lineage>
</organism>
<feature type="transmembrane region" description="Helical" evidence="8">
    <location>
        <begin position="305"/>
        <end position="329"/>
    </location>
</feature>
<proteinExistence type="inferred from homology"/>
<dbReference type="GO" id="GO:0098797">
    <property type="term" value="C:plasma membrane protein complex"/>
    <property type="evidence" value="ECO:0007669"/>
    <property type="project" value="TreeGrafter"/>
</dbReference>
<evidence type="ECO:0000256" key="7">
    <source>
        <dbReference type="SAM" id="MobiDB-lite"/>
    </source>
</evidence>
<dbReference type="PANTHER" id="PTHR30489">
    <property type="entry name" value="LIPOPROTEIN-RELEASING SYSTEM TRANSMEMBRANE PROTEIN LOLE"/>
    <property type="match status" value="1"/>
</dbReference>
<dbReference type="InterPro" id="IPR051447">
    <property type="entry name" value="Lipoprotein-release_system"/>
</dbReference>
<evidence type="ECO:0000256" key="1">
    <source>
        <dbReference type="ARBA" id="ARBA00004651"/>
    </source>
</evidence>
<keyword evidence="11" id="KW-1185">Reference proteome</keyword>
<feature type="compositionally biased region" description="Low complexity" evidence="7">
    <location>
        <begin position="159"/>
        <end position="174"/>
    </location>
</feature>
<evidence type="ECO:0000256" key="4">
    <source>
        <dbReference type="ARBA" id="ARBA00022692"/>
    </source>
</evidence>
<keyword evidence="6 8" id="KW-0472">Membrane</keyword>
<name>F4LNZ9_TREBD</name>
<keyword evidence="4 8" id="KW-0812">Transmembrane</keyword>
<dbReference type="EMBL" id="CP002696">
    <property type="protein sequence ID" value="AEE17976.1"/>
    <property type="molecule type" value="Genomic_DNA"/>
</dbReference>
<comment type="similarity">
    <text evidence="2">Belongs to the ABC-4 integral membrane protein family. LolC/E subfamily.</text>
</comment>
<dbReference type="PANTHER" id="PTHR30489:SF0">
    <property type="entry name" value="LIPOPROTEIN-RELEASING SYSTEM TRANSMEMBRANE PROTEIN LOLE"/>
    <property type="match status" value="1"/>
</dbReference>
<keyword evidence="3" id="KW-1003">Cell membrane</keyword>
<dbReference type="Pfam" id="PF02687">
    <property type="entry name" value="FtsX"/>
    <property type="match status" value="1"/>
</dbReference>
<feature type="transmembrane region" description="Helical" evidence="8">
    <location>
        <begin position="350"/>
        <end position="376"/>
    </location>
</feature>
<evidence type="ECO:0000313" key="11">
    <source>
        <dbReference type="Proteomes" id="UP000006546"/>
    </source>
</evidence>